<evidence type="ECO:0008006" key="5">
    <source>
        <dbReference type="Google" id="ProtNLM"/>
    </source>
</evidence>
<accession>A0A3B0X730</accession>
<feature type="non-terminal residue" evidence="4">
    <location>
        <position position="1"/>
    </location>
</feature>
<gene>
    <name evidence="4" type="ORF">MNBD_GAMMA08-1132</name>
</gene>
<keyword evidence="3" id="KW-0812">Transmembrane</keyword>
<reference evidence="4" key="1">
    <citation type="submission" date="2018-06" db="EMBL/GenBank/DDBJ databases">
        <authorList>
            <person name="Zhirakovskaya E."/>
        </authorList>
    </citation>
    <scope>NUCLEOTIDE SEQUENCE</scope>
</reference>
<keyword evidence="2" id="KW-0175">Coiled coil</keyword>
<dbReference type="EMBL" id="UOFH01000273">
    <property type="protein sequence ID" value="VAW64098.1"/>
    <property type="molecule type" value="Genomic_DNA"/>
</dbReference>
<evidence type="ECO:0000256" key="2">
    <source>
        <dbReference type="SAM" id="Coils"/>
    </source>
</evidence>
<keyword evidence="1" id="KW-0732">Signal</keyword>
<name>A0A3B0X730_9ZZZZ</name>
<dbReference type="NCBIfam" id="TIGR04211">
    <property type="entry name" value="SH3_and_anchor"/>
    <property type="match status" value="1"/>
</dbReference>
<evidence type="ECO:0000256" key="1">
    <source>
        <dbReference type="ARBA" id="ARBA00022729"/>
    </source>
</evidence>
<keyword evidence="3" id="KW-0472">Membrane</keyword>
<organism evidence="4">
    <name type="scientific">hydrothermal vent metagenome</name>
    <dbReference type="NCBI Taxonomy" id="652676"/>
    <lineage>
        <taxon>unclassified sequences</taxon>
        <taxon>metagenomes</taxon>
        <taxon>ecological metagenomes</taxon>
    </lineage>
</organism>
<sequence>FLNSGEALVILEITEDQKHAYVSLLSDELKTGWVETSLLMPNKSAREQLVIEKNKNQSVKEKLKELKVQLSESRSQNNKLENIQSQLETKIKQLQSTLVRLRKNASDPIRIADENEQLKQQLTDAETTTAELTEENIILGDENIKSWFLIGGAVSMGSLIFGIALTRIRWKKNDRWA</sequence>
<dbReference type="InterPro" id="IPR016476">
    <property type="entry name" value="SH3_dom_pro"/>
</dbReference>
<keyword evidence="3" id="KW-1133">Transmembrane helix</keyword>
<evidence type="ECO:0000256" key="3">
    <source>
        <dbReference type="SAM" id="Phobius"/>
    </source>
</evidence>
<feature type="coiled-coil region" evidence="2">
    <location>
        <begin position="42"/>
        <end position="135"/>
    </location>
</feature>
<feature type="transmembrane region" description="Helical" evidence="3">
    <location>
        <begin position="146"/>
        <end position="165"/>
    </location>
</feature>
<dbReference type="AlphaFoldDB" id="A0A3B0X730"/>
<protein>
    <recommendedName>
        <fullName evidence="5">SH3b domain-containing protein</fullName>
    </recommendedName>
</protein>
<evidence type="ECO:0000313" key="4">
    <source>
        <dbReference type="EMBL" id="VAW64098.1"/>
    </source>
</evidence>
<proteinExistence type="predicted"/>